<evidence type="ECO:0000259" key="1">
    <source>
        <dbReference type="Pfam" id="PF00578"/>
    </source>
</evidence>
<dbReference type="InterPro" id="IPR000866">
    <property type="entry name" value="AhpC/TSA"/>
</dbReference>
<dbReference type="RefSeq" id="WP_132115011.1">
    <property type="nucleotide sequence ID" value="NZ_SMJU01000002.1"/>
</dbReference>
<dbReference type="Pfam" id="PF00578">
    <property type="entry name" value="AhpC-TSA"/>
    <property type="match status" value="1"/>
</dbReference>
<keyword evidence="3" id="KW-1185">Reference proteome</keyword>
<comment type="caution">
    <text evidence="2">The sequence shown here is derived from an EMBL/GenBank/DDBJ whole genome shotgun (WGS) entry which is preliminary data.</text>
</comment>
<proteinExistence type="predicted"/>
<name>A0A4R4KJ45_9BACT</name>
<dbReference type="Gene3D" id="3.40.30.10">
    <property type="entry name" value="Glutaredoxin"/>
    <property type="match status" value="1"/>
</dbReference>
<gene>
    <name evidence="2" type="ORF">EZE20_04790</name>
</gene>
<dbReference type="OrthoDB" id="645652at2"/>
<dbReference type="InterPro" id="IPR036249">
    <property type="entry name" value="Thioredoxin-like_sf"/>
</dbReference>
<protein>
    <submittedName>
        <fullName evidence="2">Redoxin domain-containing protein</fullName>
    </submittedName>
</protein>
<dbReference type="AlphaFoldDB" id="A0A4R4KJ45"/>
<evidence type="ECO:0000313" key="3">
    <source>
        <dbReference type="Proteomes" id="UP000295706"/>
    </source>
</evidence>
<dbReference type="GO" id="GO:0016491">
    <property type="term" value="F:oxidoreductase activity"/>
    <property type="evidence" value="ECO:0007669"/>
    <property type="project" value="InterPro"/>
</dbReference>
<organism evidence="2 3">
    <name type="scientific">Arundinibacter roseus</name>
    <dbReference type="NCBI Taxonomy" id="2070510"/>
    <lineage>
        <taxon>Bacteria</taxon>
        <taxon>Pseudomonadati</taxon>
        <taxon>Bacteroidota</taxon>
        <taxon>Cytophagia</taxon>
        <taxon>Cytophagales</taxon>
        <taxon>Spirosomataceae</taxon>
        <taxon>Arundinibacter</taxon>
    </lineage>
</organism>
<evidence type="ECO:0000313" key="2">
    <source>
        <dbReference type="EMBL" id="TDB68238.1"/>
    </source>
</evidence>
<sequence length="209" mass="23623">MLYEIIDEEGIVHSISLRPRPATRSKSHVFSVGQKAPRFALYPQNMVCPTGKSKPAGWIQSSELLKRPLVLAFFCEGWGETYTAKMIEKFSEMNASVEKTGAEFLVLTQQNPSALAKWTSKLNIQFTMAYDENNRIARLFGAYDAQNPVWDRVPGINGDVTTPAVFIINSQETFSFAALDRDFEFSWDDAAFQEALYADTINQNQLRYA</sequence>
<dbReference type="Proteomes" id="UP000295706">
    <property type="component" value="Unassembled WGS sequence"/>
</dbReference>
<dbReference type="SUPFAM" id="SSF52833">
    <property type="entry name" value="Thioredoxin-like"/>
    <property type="match status" value="1"/>
</dbReference>
<dbReference type="GO" id="GO:0016209">
    <property type="term" value="F:antioxidant activity"/>
    <property type="evidence" value="ECO:0007669"/>
    <property type="project" value="InterPro"/>
</dbReference>
<feature type="domain" description="Alkyl hydroperoxide reductase subunit C/ Thiol specific antioxidant" evidence="1">
    <location>
        <begin position="32"/>
        <end position="172"/>
    </location>
</feature>
<reference evidence="2 3" key="1">
    <citation type="submission" date="2019-02" db="EMBL/GenBank/DDBJ databases">
        <title>Arundinibacter roseus gen. nov., sp. nov., a new member of the family Cytophagaceae.</title>
        <authorList>
            <person name="Szuroczki S."/>
            <person name="Khayer B."/>
            <person name="Sproer C."/>
            <person name="Toumi M."/>
            <person name="Szabo A."/>
            <person name="Felfoldi T."/>
            <person name="Schumann P."/>
            <person name="Toth E."/>
        </authorList>
    </citation>
    <scope>NUCLEOTIDE SEQUENCE [LARGE SCALE GENOMIC DNA]</scope>
    <source>
        <strain evidence="2 3">DMA-k-7a</strain>
    </source>
</reference>
<dbReference type="EMBL" id="SMJU01000002">
    <property type="protein sequence ID" value="TDB68238.1"/>
    <property type="molecule type" value="Genomic_DNA"/>
</dbReference>
<accession>A0A4R4KJ45</accession>